<evidence type="ECO:0000256" key="4">
    <source>
        <dbReference type="ARBA" id="ARBA00007617"/>
    </source>
</evidence>
<evidence type="ECO:0000256" key="5">
    <source>
        <dbReference type="ARBA" id="ARBA00022448"/>
    </source>
</evidence>
<dbReference type="Pfam" id="PF00664">
    <property type="entry name" value="ABC_membrane"/>
    <property type="match status" value="1"/>
</dbReference>
<comment type="similarity">
    <text evidence="3">Belongs to the ABC transporter superfamily. ABCB family. MHC peptide exporter (TC 3.A.1.209) subfamily.</text>
</comment>
<dbReference type="SUPFAM" id="SSF52540">
    <property type="entry name" value="P-loop containing nucleoside triphosphate hydrolases"/>
    <property type="match status" value="1"/>
</dbReference>
<evidence type="ECO:0000256" key="24">
    <source>
        <dbReference type="ARBA" id="ARBA00084061"/>
    </source>
</evidence>
<keyword evidence="13 27" id="KW-1133">Transmembrane helix</keyword>
<feature type="transmembrane region" description="Helical" evidence="27">
    <location>
        <begin position="317"/>
        <end position="342"/>
    </location>
</feature>
<dbReference type="GO" id="GO:0015421">
    <property type="term" value="F:ABC-type oligopeptide transporter activity"/>
    <property type="evidence" value="ECO:0007669"/>
    <property type="project" value="UniProtKB-EC"/>
</dbReference>
<evidence type="ECO:0000256" key="23">
    <source>
        <dbReference type="ARBA" id="ARBA00083142"/>
    </source>
</evidence>
<feature type="compositionally biased region" description="Basic and acidic residues" evidence="26">
    <location>
        <begin position="154"/>
        <end position="166"/>
    </location>
</feature>
<evidence type="ECO:0000256" key="11">
    <source>
        <dbReference type="ARBA" id="ARBA00022927"/>
    </source>
</evidence>
<feature type="transmembrane region" description="Helical" evidence="27">
    <location>
        <begin position="229"/>
        <end position="255"/>
    </location>
</feature>
<comment type="similarity">
    <text evidence="4">Belongs to the VPS37 family.</text>
</comment>
<dbReference type="GO" id="GO:0031902">
    <property type="term" value="C:late endosome membrane"/>
    <property type="evidence" value="ECO:0007669"/>
    <property type="project" value="UniProtKB-SubCell"/>
</dbReference>
<comment type="function">
    <text evidence="16">Component of the ESCRT-I complex, a regulator of vesicular trafficking process. Required for the sorting of endocytic ubiquitinated cargos into multivesicular bodies. May be involved in cell growth and differentiation.</text>
</comment>
<feature type="region of interest" description="Disordered" evidence="26">
    <location>
        <begin position="874"/>
        <end position="930"/>
    </location>
</feature>
<evidence type="ECO:0000259" key="29">
    <source>
        <dbReference type="PROSITE" id="PS50929"/>
    </source>
</evidence>
<dbReference type="FunFam" id="3.40.50.300:FF:000140">
    <property type="entry name" value="Lipid A export ATP-binding/permease protein MsbA"/>
    <property type="match status" value="1"/>
</dbReference>
<dbReference type="GO" id="GO:0005524">
    <property type="term" value="F:ATP binding"/>
    <property type="evidence" value="ECO:0007669"/>
    <property type="project" value="UniProtKB-KW"/>
</dbReference>
<dbReference type="PROSITE" id="PS50893">
    <property type="entry name" value="ABC_TRANSPORTER_2"/>
    <property type="match status" value="1"/>
</dbReference>
<evidence type="ECO:0000256" key="18">
    <source>
        <dbReference type="ARBA" id="ARBA00055204"/>
    </source>
</evidence>
<dbReference type="FunFam" id="1.10.287.660:FF:000003">
    <property type="entry name" value="vacuolar protein sorting-associated protein 37B"/>
    <property type="match status" value="1"/>
</dbReference>
<keyword evidence="7" id="KW-0547">Nucleotide-binding</keyword>
<dbReference type="GO" id="GO:0015031">
    <property type="term" value="P:protein transport"/>
    <property type="evidence" value="ECO:0007669"/>
    <property type="project" value="UniProtKB-UniRule"/>
</dbReference>
<feature type="transmembrane region" description="Helical" evidence="27">
    <location>
        <begin position="185"/>
        <end position="208"/>
    </location>
</feature>
<proteinExistence type="inferred from homology"/>
<sequence>MQLWKAVAVTLAFMSMDVGMTTAIYILSHLDRSLLEDIRHFNIFDSVLDLWAACLYRSCLLLGATIGVAKNRALGPRRLRASWTVIALVCLFAGIYTMVKLLLFSEVRKPVRDPWFWALFVWTYVSLAASFLLWWLLSTVRPDAKGLEPGAEAEAERSPGEDRPPREQASGATLQKLLSYTKPDVAFLVAASFFLIVAALGETFLPYYTGRAIDGIVIQKSMEQFSTAVIVMCLLAIGSSFAAGIRGGIFTLIFARLNIRLRNRLFRSLVSQEMSFFDENRTGDLISRLTSDTTMVSDLVSQNINIFLRNTVKVTGVVVFMFSLSWQLSLVTFMGFPIIMMVSDIYGKYYKRLSKEVQNALARASSTAEETISAMKTVRSFANEEEEAEVYSRKLQQVYKLNRKEAAAYTYYVWGSGLTLLVVQVSILYYGGHLVISGQMTSGNLISFIIYEFVLGDCMESVGSVYSGLMQGVGAAEKVFEFIDRQPTMVHDGNLAPDHLEGRVDFENVTFTYRTRPHTQVLQNVSFSLCPGKVTALVGPSGSGKSSCVNILENFYPLEGGCVLLDGKPISAYDHKYLHRVISLVSQEPVLFARSITDNISYGLSTVPFEMVVEAAQKANAHGFIMELQDGYNTETGEKGAQLSGGQKQRVAMARALVRNPPVLILDEATSALDAESEYLAQNVQLNKEMTLASNRSLAEGNLLYQPRLDALKARLTQKYQELQVLFEAYQIKKTKLDKQSSSASLETLLALLQAEGAKIEEDTENMAEKFLDGELPLDSFIDVYQSRRKLAHTRRVKIEKLQELVLKGQRLPQASVPAPLPPRVPEPAPAAPLPYPTSEASGPPSVLPRRIPPPPPPVPAGRLATPFTAAMGSGQALPYPGSQCPPLPPRVGLPPQQGFSAQFMSPYPPALPQRPPPRLPPHQPGFILQ</sequence>
<comment type="function">
    <text evidence="18">ATP-dependent low-affinity peptide transporter which translocates a broad spectrum of peptides from the cytosol to the lysosomal lumen for degradation. Displays a broad peptide length specificity from 6-mer up to at least 59-mer peptides with an optimum of 23-mers. Binds and transports smaller and larger peptides with the same affinity. Favors positively charged, aromatic or hydrophobic residues in the N- and C-terminal positions whereas negatively charged residues as well as asparagine and methionine are not favored.</text>
</comment>
<dbReference type="GO" id="GO:0016887">
    <property type="term" value="F:ATP hydrolysis activity"/>
    <property type="evidence" value="ECO:0007669"/>
    <property type="project" value="InterPro"/>
</dbReference>
<evidence type="ECO:0000256" key="2">
    <source>
        <dbReference type="ARBA" id="ARBA00004633"/>
    </source>
</evidence>
<dbReference type="InterPro" id="IPR039421">
    <property type="entry name" value="Type_1_exporter"/>
</dbReference>
<dbReference type="GO" id="GO:0000813">
    <property type="term" value="C:ESCRT I complex"/>
    <property type="evidence" value="ECO:0007669"/>
    <property type="project" value="UniProtKB-ARBA"/>
</dbReference>
<feature type="transmembrane region" description="Helical" evidence="27">
    <location>
        <begin position="48"/>
        <end position="69"/>
    </location>
</feature>
<feature type="compositionally biased region" description="Pro residues" evidence="26">
    <location>
        <begin position="884"/>
        <end position="893"/>
    </location>
</feature>
<dbReference type="InterPro" id="IPR011527">
    <property type="entry name" value="ABC1_TM_dom"/>
</dbReference>
<feature type="transmembrane region" description="Helical" evidence="27">
    <location>
        <begin position="6"/>
        <end position="27"/>
    </location>
</feature>
<evidence type="ECO:0000256" key="15">
    <source>
        <dbReference type="ARBA" id="ARBA00023228"/>
    </source>
</evidence>
<feature type="domain" description="ABC transporter" evidence="28">
    <location>
        <begin position="504"/>
        <end position="762"/>
    </location>
</feature>
<evidence type="ECO:0000256" key="20">
    <source>
        <dbReference type="ARBA" id="ARBA00066336"/>
    </source>
</evidence>
<feature type="domain" description="VPS37 C-terminal" evidence="30">
    <location>
        <begin position="727"/>
        <end position="816"/>
    </location>
</feature>
<evidence type="ECO:0000256" key="26">
    <source>
        <dbReference type="SAM" id="MobiDB-lite"/>
    </source>
</evidence>
<dbReference type="FunFam" id="1.20.1560.10:FF:000031">
    <property type="entry name" value="ATP-binding cassette sub-family B member 9"/>
    <property type="match status" value="1"/>
</dbReference>
<comment type="subcellular location">
    <subcellularLocation>
        <location evidence="2">Late endosome membrane</location>
        <topology evidence="2">Peripheral membrane protein</topology>
    </subcellularLocation>
    <subcellularLocation>
        <location evidence="1">Lysosome membrane</location>
        <topology evidence="1">Multi-pass membrane protein</topology>
    </subcellularLocation>
</comment>
<evidence type="ECO:0000259" key="30">
    <source>
        <dbReference type="PROSITE" id="PS51314"/>
    </source>
</evidence>
<evidence type="ECO:0000256" key="13">
    <source>
        <dbReference type="ARBA" id="ARBA00022989"/>
    </source>
</evidence>
<comment type="caution">
    <text evidence="31">The sequence shown here is derived from an EMBL/GenBank/DDBJ whole genome shotgun (WGS) entry which is preliminary data.</text>
</comment>
<dbReference type="PROSITE" id="PS50929">
    <property type="entry name" value="ABC_TM1F"/>
    <property type="match status" value="1"/>
</dbReference>
<feature type="compositionally biased region" description="Pro residues" evidence="26">
    <location>
        <begin position="907"/>
        <end position="924"/>
    </location>
</feature>
<evidence type="ECO:0000313" key="32">
    <source>
        <dbReference type="Proteomes" id="UP000475037"/>
    </source>
</evidence>
<comment type="subunit">
    <text evidence="19">Homodimer. Interacts (via TMD0 region) with LAMP1; this interaction strongly stabilizes ABCB9 and protects ABCB9 against lysosomal degradation. Interacts (via TMD0 region) with LAMP2 (isoform LAMP-2B). Interacts (via TMD0) with YIF1B; this interaction allows (but is not essential) the ER-to-Golgi trafficking and strongly depends on a salt bridge within TMD0.</text>
</comment>
<dbReference type="GO" id="GO:0015440">
    <property type="term" value="F:ABC-type peptide transporter activity"/>
    <property type="evidence" value="ECO:0007669"/>
    <property type="project" value="InterPro"/>
</dbReference>
<evidence type="ECO:0000256" key="10">
    <source>
        <dbReference type="ARBA" id="ARBA00022856"/>
    </source>
</evidence>
<dbReference type="PROSITE" id="PS51314">
    <property type="entry name" value="VPS37_C"/>
    <property type="match status" value="1"/>
</dbReference>
<evidence type="ECO:0000256" key="17">
    <source>
        <dbReference type="ARBA" id="ARBA00052205"/>
    </source>
</evidence>
<keyword evidence="8" id="KW-0967">Endosome</keyword>
<dbReference type="GO" id="GO:0048306">
    <property type="term" value="F:calcium-dependent protein binding"/>
    <property type="evidence" value="ECO:0007669"/>
    <property type="project" value="UniProtKB-ARBA"/>
</dbReference>
<dbReference type="GO" id="GO:0039702">
    <property type="term" value="P:viral budding via host ESCRT complex"/>
    <property type="evidence" value="ECO:0007669"/>
    <property type="project" value="UniProtKB-ARBA"/>
</dbReference>
<evidence type="ECO:0000256" key="12">
    <source>
        <dbReference type="ARBA" id="ARBA00022967"/>
    </source>
</evidence>
<evidence type="ECO:0000313" key="31">
    <source>
        <dbReference type="EMBL" id="KAF0872121.1"/>
    </source>
</evidence>
<name>A0A6G1A8X9_CROCR</name>
<organism evidence="31 32">
    <name type="scientific">Crocuta crocuta</name>
    <name type="common">Spotted hyena</name>
    <dbReference type="NCBI Taxonomy" id="9678"/>
    <lineage>
        <taxon>Eukaryota</taxon>
        <taxon>Metazoa</taxon>
        <taxon>Chordata</taxon>
        <taxon>Craniata</taxon>
        <taxon>Vertebrata</taxon>
        <taxon>Euteleostomi</taxon>
        <taxon>Mammalia</taxon>
        <taxon>Eutheria</taxon>
        <taxon>Laurasiatheria</taxon>
        <taxon>Carnivora</taxon>
        <taxon>Feliformia</taxon>
        <taxon>Hyaenidae</taxon>
        <taxon>Crocuta</taxon>
    </lineage>
</organism>
<dbReference type="InterPro" id="IPR017871">
    <property type="entry name" value="ABC_transporter-like_CS"/>
</dbReference>
<dbReference type="SUPFAM" id="SSF90123">
    <property type="entry name" value="ABC transporter transmembrane region"/>
    <property type="match status" value="1"/>
</dbReference>
<feature type="compositionally biased region" description="Pro residues" evidence="26">
    <location>
        <begin position="851"/>
        <end position="860"/>
    </location>
</feature>
<dbReference type="EMBL" id="VOAJ01006379">
    <property type="protein sequence ID" value="KAF0872121.1"/>
    <property type="molecule type" value="Genomic_DNA"/>
</dbReference>
<keyword evidence="15" id="KW-0458">Lysosome</keyword>
<feature type="compositionally biased region" description="Pro residues" evidence="26">
    <location>
        <begin position="819"/>
        <end position="836"/>
    </location>
</feature>
<dbReference type="GO" id="GO:0036258">
    <property type="term" value="P:multivesicular body assembly"/>
    <property type="evidence" value="ECO:0007669"/>
    <property type="project" value="UniProtKB-ARBA"/>
</dbReference>
<dbReference type="InterPro" id="IPR030254">
    <property type="entry name" value="ABCB9_6-TMD"/>
</dbReference>
<dbReference type="GO" id="GO:0005765">
    <property type="term" value="C:lysosomal membrane"/>
    <property type="evidence" value="ECO:0007669"/>
    <property type="project" value="UniProtKB-SubCell"/>
</dbReference>
<evidence type="ECO:0000256" key="9">
    <source>
        <dbReference type="ARBA" id="ARBA00022840"/>
    </source>
</evidence>
<dbReference type="Pfam" id="PF07200">
    <property type="entry name" value="Mod_r"/>
    <property type="match status" value="1"/>
</dbReference>
<gene>
    <name evidence="31" type="primary">Abcb9</name>
    <name evidence="31" type="ORF">FOF47_R02951</name>
</gene>
<keyword evidence="5 25" id="KW-0813">Transport</keyword>
<dbReference type="PANTHER" id="PTHR43394">
    <property type="entry name" value="ATP-DEPENDENT PERMEASE MDL1, MITOCHONDRIAL"/>
    <property type="match status" value="1"/>
</dbReference>
<dbReference type="InterPro" id="IPR027417">
    <property type="entry name" value="P-loop_NTPase"/>
</dbReference>
<evidence type="ECO:0000256" key="1">
    <source>
        <dbReference type="ARBA" id="ARBA00004155"/>
    </source>
</evidence>
<keyword evidence="10" id="KW-0571">Peptide transport</keyword>
<protein>
    <recommendedName>
        <fullName evidence="21">ABC-type oligopeptide transporter ABCB9</fullName>
        <ecNumber evidence="20">7.4.2.6</ecNumber>
    </recommendedName>
    <alternativeName>
        <fullName evidence="24">ATP-binding cassette sub-family B member 9</fullName>
    </alternativeName>
    <alternativeName>
        <fullName evidence="23">ATP-binding cassette transporter 9</fullName>
    </alternativeName>
    <alternativeName>
        <fullName evidence="22">TAP-like protein</fullName>
    </alternativeName>
</protein>
<dbReference type="InterPro" id="IPR036640">
    <property type="entry name" value="ABC1_TM_sf"/>
</dbReference>
<feature type="region of interest" description="Disordered" evidence="26">
    <location>
        <begin position="148"/>
        <end position="168"/>
    </location>
</feature>
<dbReference type="EC" id="7.4.2.6" evidence="20"/>
<accession>A0A6G1A8X9</accession>
<evidence type="ECO:0000256" key="3">
    <source>
        <dbReference type="ARBA" id="ARBA00006493"/>
    </source>
</evidence>
<keyword evidence="12" id="KW-1278">Translocase</keyword>
<dbReference type="InterPro" id="IPR003593">
    <property type="entry name" value="AAA+_ATPase"/>
</dbReference>
<dbReference type="CDD" id="cd18784">
    <property type="entry name" value="ABC_6TM_ABCB9_like"/>
    <property type="match status" value="1"/>
</dbReference>
<evidence type="ECO:0000256" key="27">
    <source>
        <dbReference type="SAM" id="Phobius"/>
    </source>
</evidence>
<dbReference type="Gene3D" id="1.20.1560.10">
    <property type="entry name" value="ABC transporter type 1, transmembrane domain"/>
    <property type="match status" value="1"/>
</dbReference>
<keyword evidence="32" id="KW-1185">Reference proteome</keyword>
<dbReference type="InterPro" id="IPR009851">
    <property type="entry name" value="Mod_r"/>
</dbReference>
<keyword evidence="9" id="KW-0067">ATP-binding</keyword>
<dbReference type="GO" id="GO:0016236">
    <property type="term" value="P:macroautophagy"/>
    <property type="evidence" value="ECO:0007669"/>
    <property type="project" value="UniProtKB-ARBA"/>
</dbReference>
<evidence type="ECO:0000256" key="21">
    <source>
        <dbReference type="ARBA" id="ARBA00068474"/>
    </source>
</evidence>
<dbReference type="PANTHER" id="PTHR43394:SF21">
    <property type="entry name" value="ATP BINDING CASSETTE SUBFAMILY B MEMBER 9"/>
    <property type="match status" value="1"/>
</dbReference>
<evidence type="ECO:0000256" key="19">
    <source>
        <dbReference type="ARBA" id="ARBA00062472"/>
    </source>
</evidence>
<feature type="transmembrane region" description="Helical" evidence="27">
    <location>
        <begin position="115"/>
        <end position="137"/>
    </location>
</feature>
<feature type="transmembrane region" description="Helical" evidence="27">
    <location>
        <begin position="81"/>
        <end position="103"/>
    </location>
</feature>
<evidence type="ECO:0000256" key="7">
    <source>
        <dbReference type="ARBA" id="ARBA00022741"/>
    </source>
</evidence>
<dbReference type="Pfam" id="PF00005">
    <property type="entry name" value="ABC_tran"/>
    <property type="match status" value="1"/>
</dbReference>
<dbReference type="InterPro" id="IPR003439">
    <property type="entry name" value="ABC_transporter-like_ATP-bd"/>
</dbReference>
<dbReference type="Proteomes" id="UP000475037">
    <property type="component" value="Unassembled WGS sequence"/>
</dbReference>
<evidence type="ECO:0000256" key="14">
    <source>
        <dbReference type="ARBA" id="ARBA00023136"/>
    </source>
</evidence>
<evidence type="ECO:0000256" key="16">
    <source>
        <dbReference type="ARBA" id="ARBA00025010"/>
    </source>
</evidence>
<evidence type="ECO:0000259" key="28">
    <source>
        <dbReference type="PROSITE" id="PS50893"/>
    </source>
</evidence>
<dbReference type="AlphaFoldDB" id="A0A6G1A8X9"/>
<evidence type="ECO:0000256" key="8">
    <source>
        <dbReference type="ARBA" id="ARBA00022753"/>
    </source>
</evidence>
<evidence type="ECO:0000256" key="6">
    <source>
        <dbReference type="ARBA" id="ARBA00022692"/>
    </source>
</evidence>
<evidence type="ECO:0000256" key="22">
    <source>
        <dbReference type="ARBA" id="ARBA00079330"/>
    </source>
</evidence>
<feature type="non-terminal residue" evidence="31">
    <location>
        <position position="930"/>
    </location>
</feature>
<comment type="catalytic activity">
    <reaction evidence="17">
        <text>a [oligopeptide](in) + ATP + H2O = a [oligopeptide](out) + ADP + phosphate + H(+)</text>
        <dbReference type="Rhea" id="RHEA:14429"/>
        <dbReference type="Rhea" id="RHEA-COMP:10531"/>
        <dbReference type="ChEBI" id="CHEBI:15377"/>
        <dbReference type="ChEBI" id="CHEBI:15378"/>
        <dbReference type="ChEBI" id="CHEBI:30616"/>
        <dbReference type="ChEBI" id="CHEBI:43474"/>
        <dbReference type="ChEBI" id="CHEBI:83228"/>
        <dbReference type="ChEBI" id="CHEBI:456216"/>
        <dbReference type="EC" id="7.4.2.6"/>
    </reaction>
    <physiologicalReaction direction="left-to-right" evidence="17">
        <dbReference type="Rhea" id="RHEA:14430"/>
    </physiologicalReaction>
</comment>
<feature type="region of interest" description="Disordered" evidence="26">
    <location>
        <begin position="814"/>
        <end position="860"/>
    </location>
</feature>
<keyword evidence="11 25" id="KW-0653">Protein transport</keyword>
<keyword evidence="6 27" id="KW-0812">Transmembrane</keyword>
<dbReference type="PROSITE" id="PS00211">
    <property type="entry name" value="ABC_TRANSPORTER_1"/>
    <property type="match status" value="1"/>
</dbReference>
<dbReference type="SMART" id="SM00382">
    <property type="entry name" value="AAA"/>
    <property type="match status" value="1"/>
</dbReference>
<evidence type="ECO:0000256" key="25">
    <source>
        <dbReference type="PROSITE-ProRule" id="PRU00646"/>
    </source>
</evidence>
<feature type="domain" description="ABC transmembrane type-1" evidence="29">
    <location>
        <begin position="189"/>
        <end position="471"/>
    </location>
</feature>
<keyword evidence="14 27" id="KW-0472">Membrane</keyword>
<feature type="non-terminal residue" evidence="31">
    <location>
        <position position="1"/>
    </location>
</feature>
<dbReference type="Gene3D" id="3.40.50.300">
    <property type="entry name" value="P-loop containing nucleotide triphosphate hydrolases"/>
    <property type="match status" value="1"/>
</dbReference>
<reference evidence="31 32" key="1">
    <citation type="submission" date="2019-11" db="EMBL/GenBank/DDBJ databases">
        <authorList>
            <person name="Yang C."/>
            <person name="Li F."/>
        </authorList>
    </citation>
    <scope>NUCLEOTIDE SEQUENCE [LARGE SCALE GENOMIC DNA]</scope>
    <source>
        <strain evidence="31">KB4526</strain>
        <tissue evidence="31">Muscle</tissue>
    </source>
</reference>